<name>A0A2T3HLE2_9SPHI</name>
<evidence type="ECO:0000256" key="2">
    <source>
        <dbReference type="ARBA" id="ARBA00007430"/>
    </source>
</evidence>
<keyword evidence="4 7" id="KW-0812">Transmembrane</keyword>
<evidence type="ECO:0000256" key="4">
    <source>
        <dbReference type="ARBA" id="ARBA00022692"/>
    </source>
</evidence>
<feature type="transmembrane region" description="Helical" evidence="7">
    <location>
        <begin position="291"/>
        <end position="315"/>
    </location>
</feature>
<comment type="subcellular location">
    <subcellularLocation>
        <location evidence="1">Cell membrane</location>
        <topology evidence="1">Multi-pass membrane protein</topology>
    </subcellularLocation>
</comment>
<dbReference type="PANTHER" id="PTHR30250:SF10">
    <property type="entry name" value="LIPOPOLYSACCHARIDE BIOSYNTHESIS PROTEIN WZXC"/>
    <property type="match status" value="1"/>
</dbReference>
<dbReference type="Proteomes" id="UP000240912">
    <property type="component" value="Unassembled WGS sequence"/>
</dbReference>
<feature type="transmembrane region" description="Helical" evidence="7">
    <location>
        <begin position="105"/>
        <end position="128"/>
    </location>
</feature>
<sequence length="480" mass="53321">MSLKEKTVAALAWALSQQLGAQFINLAVNILLARMLLPAAFGMIAMLTVFIQVASSLLDSGLTSSLIRDPKVAQADYSTVFFFNIGGAAVAYGLVFISAPLVQEFYAQAGLAPVLRVYALVFVLNALFSVQNARLTRQMDFKTQMAMQVPSVFAAGLVGLLLAYLGFGVWSLVWMNLCIAFLLALLHWKFSSWRPSWVFSAVSFRKHFRFGYKMTLTGLLEIVYRNVYVLLIGKFYNAVQLGYYARADALSQLPVASISTVIGKVTYPMFSEIQDDHPRLKQLYKKIMQQVIFWNAPVLVCLALVAKPLIVVLLTERWLPAVPYFQILALAGVLYPMHAYNLNILKVKGRSDLVLRLEIIKKVFCVAGIAMVLPFGIYGLLYFQLAFSILGYYINSVYSGRLIGYAAAEQIADMLPVLVSSGASTLFCLAAERYFLPDLSGRNFVHLFATTGLFFLAYGTISAVFRLQPAVDLKNIILKK</sequence>
<feature type="transmembrane region" description="Helical" evidence="7">
    <location>
        <begin position="414"/>
        <end position="432"/>
    </location>
</feature>
<feature type="transmembrane region" description="Helical" evidence="7">
    <location>
        <begin position="363"/>
        <end position="394"/>
    </location>
</feature>
<protein>
    <submittedName>
        <fullName evidence="8">Flippase</fullName>
    </submittedName>
</protein>
<keyword evidence="9" id="KW-1185">Reference proteome</keyword>
<gene>
    <name evidence="8" type="ORF">C7T94_11765</name>
</gene>
<evidence type="ECO:0000313" key="9">
    <source>
        <dbReference type="Proteomes" id="UP000240912"/>
    </source>
</evidence>
<feature type="transmembrane region" description="Helical" evidence="7">
    <location>
        <begin position="79"/>
        <end position="99"/>
    </location>
</feature>
<dbReference type="Pfam" id="PF13440">
    <property type="entry name" value="Polysacc_synt_3"/>
    <property type="match status" value="1"/>
</dbReference>
<organism evidence="8 9">
    <name type="scientific">Pedobacter yulinensis</name>
    <dbReference type="NCBI Taxonomy" id="2126353"/>
    <lineage>
        <taxon>Bacteria</taxon>
        <taxon>Pseudomonadati</taxon>
        <taxon>Bacteroidota</taxon>
        <taxon>Sphingobacteriia</taxon>
        <taxon>Sphingobacteriales</taxon>
        <taxon>Sphingobacteriaceae</taxon>
        <taxon>Pedobacter</taxon>
    </lineage>
</organism>
<keyword evidence="6 7" id="KW-0472">Membrane</keyword>
<comment type="caution">
    <text evidence="8">The sequence shown here is derived from an EMBL/GenBank/DDBJ whole genome shotgun (WGS) entry which is preliminary data.</text>
</comment>
<feature type="transmembrane region" description="Helical" evidence="7">
    <location>
        <begin position="321"/>
        <end position="342"/>
    </location>
</feature>
<reference evidence="8 9" key="1">
    <citation type="submission" date="2018-03" db="EMBL/GenBank/DDBJ databases">
        <authorList>
            <person name="Keele B.F."/>
        </authorList>
    </citation>
    <scope>NUCLEOTIDE SEQUENCE [LARGE SCALE GENOMIC DNA]</scope>
    <source>
        <strain evidence="8 9">YL28-9</strain>
    </source>
</reference>
<comment type="similarity">
    <text evidence="2">Belongs to the polysaccharide synthase family.</text>
</comment>
<accession>A0A2T3HLE2</accession>
<evidence type="ECO:0000256" key="1">
    <source>
        <dbReference type="ARBA" id="ARBA00004651"/>
    </source>
</evidence>
<evidence type="ECO:0000256" key="3">
    <source>
        <dbReference type="ARBA" id="ARBA00022475"/>
    </source>
</evidence>
<feature type="transmembrane region" description="Helical" evidence="7">
    <location>
        <begin position="444"/>
        <end position="465"/>
    </location>
</feature>
<dbReference type="InterPro" id="IPR050833">
    <property type="entry name" value="Poly_Biosynth_Transport"/>
</dbReference>
<proteinExistence type="inferred from homology"/>
<dbReference type="EMBL" id="PYLS01000005">
    <property type="protein sequence ID" value="PST83262.1"/>
    <property type="molecule type" value="Genomic_DNA"/>
</dbReference>
<keyword evidence="5 7" id="KW-1133">Transmembrane helix</keyword>
<feature type="transmembrane region" description="Helical" evidence="7">
    <location>
        <begin position="149"/>
        <end position="167"/>
    </location>
</feature>
<evidence type="ECO:0000256" key="6">
    <source>
        <dbReference type="ARBA" id="ARBA00023136"/>
    </source>
</evidence>
<dbReference type="CDD" id="cd13127">
    <property type="entry name" value="MATE_tuaB_like"/>
    <property type="match status" value="1"/>
</dbReference>
<evidence type="ECO:0000256" key="5">
    <source>
        <dbReference type="ARBA" id="ARBA00022989"/>
    </source>
</evidence>
<feature type="transmembrane region" description="Helical" evidence="7">
    <location>
        <begin position="36"/>
        <end position="58"/>
    </location>
</feature>
<dbReference type="GO" id="GO:0005886">
    <property type="term" value="C:plasma membrane"/>
    <property type="evidence" value="ECO:0007669"/>
    <property type="project" value="UniProtKB-SubCell"/>
</dbReference>
<evidence type="ECO:0000313" key="8">
    <source>
        <dbReference type="EMBL" id="PST83262.1"/>
    </source>
</evidence>
<dbReference type="RefSeq" id="WP_107215522.1">
    <property type="nucleotide sequence ID" value="NZ_KZ686269.1"/>
</dbReference>
<dbReference type="PANTHER" id="PTHR30250">
    <property type="entry name" value="PST FAMILY PREDICTED COLANIC ACID TRANSPORTER"/>
    <property type="match status" value="1"/>
</dbReference>
<evidence type="ECO:0000256" key="7">
    <source>
        <dbReference type="SAM" id="Phobius"/>
    </source>
</evidence>
<feature type="transmembrane region" description="Helical" evidence="7">
    <location>
        <begin position="210"/>
        <end position="231"/>
    </location>
</feature>
<dbReference type="AlphaFoldDB" id="A0A2T3HLE2"/>
<dbReference type="OrthoDB" id="9770347at2"/>
<keyword evidence="3" id="KW-1003">Cell membrane</keyword>